<dbReference type="InterPro" id="IPR051088">
    <property type="entry name" value="PTS_Sugar-EIIC/EIIB"/>
</dbReference>
<feature type="transmembrane region" description="Helical" evidence="9">
    <location>
        <begin position="77"/>
        <end position="96"/>
    </location>
</feature>
<evidence type="ECO:0000259" key="10">
    <source>
        <dbReference type="PROSITE" id="PS51105"/>
    </source>
</evidence>
<dbReference type="Pfam" id="PF02378">
    <property type="entry name" value="PTS_EIIC"/>
    <property type="match status" value="1"/>
</dbReference>
<evidence type="ECO:0000256" key="2">
    <source>
        <dbReference type="ARBA" id="ARBA00022448"/>
    </source>
</evidence>
<feature type="transmembrane region" description="Helical" evidence="9">
    <location>
        <begin position="145"/>
        <end position="166"/>
    </location>
</feature>
<evidence type="ECO:0000313" key="12">
    <source>
        <dbReference type="Proteomes" id="UP000009311"/>
    </source>
</evidence>
<dbReference type="GO" id="GO:1902815">
    <property type="term" value="P:N,N'-diacetylchitobiose import"/>
    <property type="evidence" value="ECO:0007669"/>
    <property type="project" value="TreeGrafter"/>
</dbReference>
<dbReference type="GO" id="GO:0005886">
    <property type="term" value="C:plasma membrane"/>
    <property type="evidence" value="ECO:0007669"/>
    <property type="project" value="UniProtKB-SubCell"/>
</dbReference>
<evidence type="ECO:0000256" key="3">
    <source>
        <dbReference type="ARBA" id="ARBA00022475"/>
    </source>
</evidence>
<dbReference type="NCBIfam" id="TIGR00410">
    <property type="entry name" value="lacE"/>
    <property type="match status" value="1"/>
</dbReference>
<dbReference type="InterPro" id="IPR003352">
    <property type="entry name" value="PTS_EIIC"/>
</dbReference>
<evidence type="ECO:0000313" key="11">
    <source>
        <dbReference type="EMBL" id="CCI85971.1"/>
    </source>
</evidence>
<evidence type="ECO:0000256" key="1">
    <source>
        <dbReference type="ARBA" id="ARBA00004651"/>
    </source>
</evidence>
<dbReference type="OrthoDB" id="1550290at2"/>
<comment type="caution">
    <text evidence="11">The sequence shown here is derived from an EMBL/GenBank/DDBJ whole genome shotgun (WGS) entry which is preliminary data.</text>
</comment>
<keyword evidence="6 9" id="KW-1133">Transmembrane helix</keyword>
<dbReference type="PANTHER" id="PTHR33989">
    <property type="match status" value="1"/>
</dbReference>
<keyword evidence="12" id="KW-1185">Reference proteome</keyword>
<keyword evidence="5 9" id="KW-0812">Transmembrane</keyword>
<evidence type="ECO:0000256" key="9">
    <source>
        <dbReference type="SAM" id="Phobius"/>
    </source>
</evidence>
<dbReference type="InterPro" id="IPR004796">
    <property type="entry name" value="PTS_IIC_cello"/>
</dbReference>
<dbReference type="Proteomes" id="UP000009311">
    <property type="component" value="Unassembled WGS sequence"/>
</dbReference>
<dbReference type="RefSeq" id="WP_009560536.1">
    <property type="nucleotide sequence ID" value="NZ_AYZN01000001.1"/>
</dbReference>
<dbReference type="GO" id="GO:0008982">
    <property type="term" value="F:protein-N(PI)-phosphohistidine-sugar phosphotransferase activity"/>
    <property type="evidence" value="ECO:0007669"/>
    <property type="project" value="UniProtKB-UniRule"/>
</dbReference>
<evidence type="ECO:0000256" key="7">
    <source>
        <dbReference type="ARBA" id="ARBA00023136"/>
    </source>
</evidence>
<proteinExistence type="predicted"/>
<feature type="transmembrane region" description="Helical" evidence="9">
    <location>
        <begin position="186"/>
        <end position="208"/>
    </location>
</feature>
<dbReference type="GO" id="GO:0009401">
    <property type="term" value="P:phosphoenolpyruvate-dependent sugar phosphotransferase system"/>
    <property type="evidence" value="ECO:0007669"/>
    <property type="project" value="InterPro"/>
</dbReference>
<dbReference type="eggNOG" id="COG1455">
    <property type="taxonomic scope" value="Bacteria"/>
</dbReference>
<feature type="transmembrane region" description="Helical" evidence="9">
    <location>
        <begin position="108"/>
        <end position="125"/>
    </location>
</feature>
<dbReference type="PIRSF" id="PIRSF006351">
    <property type="entry name" value="PTS_EIIC-Cellobiose"/>
    <property type="match status" value="1"/>
</dbReference>
<reference evidence="11 12" key="1">
    <citation type="submission" date="2012-06" db="EMBL/GenBank/DDBJ databases">
        <title>Draft Genome Sequence of Lactobacillus pasteurii CRBIP 24.76T.</title>
        <authorList>
            <person name="Cousin S."/>
            <person name="Bouchier C."/>
            <person name="Loux V."/>
            <person name="Ma L."/>
            <person name="Creno S."/>
            <person name="Bizet C."/>
            <person name="Clermont D."/>
        </authorList>
    </citation>
    <scope>NUCLEOTIDE SEQUENCE [LARGE SCALE GENOMIC DNA]</scope>
    <source>
        <strain evidence="12">CRBIP 24.76T</strain>
    </source>
</reference>
<sequence length="435" mass="47428">MNRIVAWLEDYVLPLAARLGQVRWLVALKNAFVSVIPITMAGSLAVLIKSLVEIANDQLGWHALTVALKPILSISQIVWRGTFSLFALFLAVALGYQLAKTFEANRPAGAIISLSCFMMSVANLVKTKVDGDAIIVRQAFDIEQFSTAGIFTAILFGSLGFGIYLICYRARIILPLHTNYPHAEMSAFEALLPGLIAIFSVGGINYLFQLVTGKYFGDWLLQAIQIPLVKIGQGFGLVLLVTLLIQIFWFFGINGLGVMAPILDSIWLTAQNINVTAVKAGKIAPMIWGRASFDVFAWFGGTGGTLPLIIAILLFSKKVQDRTVAKVALAPGVFNIGEPVILGLPVVLNPIYLIPFLLAPVVNVAFAYWMTVMGLVNPVQVAIPTFMPPIIGPFLACNYDWRAIVVSLLNIGISLLIWMPFIFAANKLAEANKEF</sequence>
<evidence type="ECO:0000256" key="5">
    <source>
        <dbReference type="ARBA" id="ARBA00022692"/>
    </source>
</evidence>
<feature type="domain" description="PTS EIIC type-3" evidence="10">
    <location>
        <begin position="8"/>
        <end position="421"/>
    </location>
</feature>
<keyword evidence="3 8" id="KW-1003">Cell membrane</keyword>
<comment type="function">
    <text evidence="8">The phosphoenolpyruvate-dependent sugar phosphotransferase system (PTS), a major carbohydrate active -transport system, catalyzes the phosphorylation of incoming sugar substrates concomitant with their translocation across the cell membrane.</text>
</comment>
<dbReference type="AlphaFoldDB" id="I7LBX1"/>
<dbReference type="PROSITE" id="PS51105">
    <property type="entry name" value="PTS_EIIC_TYPE_3"/>
    <property type="match status" value="1"/>
</dbReference>
<name>I7LBX1_9LACO</name>
<feature type="transmembrane region" description="Helical" evidence="9">
    <location>
        <begin position="31"/>
        <end position="52"/>
    </location>
</feature>
<dbReference type="PATRIC" id="fig|1423790.3.peg.568"/>
<feature type="transmembrane region" description="Helical" evidence="9">
    <location>
        <begin position="228"/>
        <end position="251"/>
    </location>
</feature>
<keyword evidence="4 8" id="KW-0762">Sugar transport</keyword>
<keyword evidence="11" id="KW-0808">Transferase</keyword>
<gene>
    <name evidence="11" type="ORF">BN53_07750</name>
</gene>
<dbReference type="PANTHER" id="PTHR33989:SF4">
    <property type="entry name" value="PTS SYSTEM N,N'-DIACETYLCHITOBIOSE-SPECIFIC EIIC COMPONENT"/>
    <property type="match status" value="1"/>
</dbReference>
<accession>I7LBX1</accession>
<comment type="subcellular location">
    <subcellularLocation>
        <location evidence="1">Cell membrane</location>
        <topology evidence="1">Multi-pass membrane protein</topology>
    </subcellularLocation>
</comment>
<dbReference type="STRING" id="1423790.BN53_07750"/>
<evidence type="ECO:0000256" key="8">
    <source>
        <dbReference type="PIRNR" id="PIRNR006351"/>
    </source>
</evidence>
<dbReference type="InterPro" id="IPR004501">
    <property type="entry name" value="PTS_EIIC_3"/>
</dbReference>
<feature type="transmembrane region" description="Helical" evidence="9">
    <location>
        <begin position="376"/>
        <end position="395"/>
    </location>
</feature>
<dbReference type="EMBL" id="CAKD01000024">
    <property type="protein sequence ID" value="CCI85971.1"/>
    <property type="molecule type" value="Genomic_DNA"/>
</dbReference>
<feature type="transmembrane region" description="Helical" evidence="9">
    <location>
        <begin position="295"/>
        <end position="315"/>
    </location>
</feature>
<feature type="transmembrane region" description="Helical" evidence="9">
    <location>
        <begin position="401"/>
        <end position="425"/>
    </location>
</feature>
<keyword evidence="2 8" id="KW-0813">Transport</keyword>
<protein>
    <recommendedName>
        <fullName evidence="8">Permease IIC component</fullName>
    </recommendedName>
</protein>
<evidence type="ECO:0000256" key="6">
    <source>
        <dbReference type="ARBA" id="ARBA00022989"/>
    </source>
</evidence>
<keyword evidence="7 8" id="KW-0472">Membrane</keyword>
<evidence type="ECO:0000256" key="4">
    <source>
        <dbReference type="ARBA" id="ARBA00022597"/>
    </source>
</evidence>
<organism evidence="11 12">
    <name type="scientific">Lactobacillus pasteurii DSM 23907 = CRBIP 24.76</name>
    <dbReference type="NCBI Taxonomy" id="1423790"/>
    <lineage>
        <taxon>Bacteria</taxon>
        <taxon>Bacillati</taxon>
        <taxon>Bacillota</taxon>
        <taxon>Bacilli</taxon>
        <taxon>Lactobacillales</taxon>
        <taxon>Lactobacillaceae</taxon>
        <taxon>Lactobacillus</taxon>
    </lineage>
</organism>